<evidence type="ECO:0000256" key="1">
    <source>
        <dbReference type="SAM" id="Phobius"/>
    </source>
</evidence>
<accession>A0A5C7HTS1</accession>
<keyword evidence="1" id="KW-0812">Transmembrane</keyword>
<keyword evidence="1" id="KW-1133">Transmembrane helix</keyword>
<dbReference type="AlphaFoldDB" id="A0A5C7HTS1"/>
<proteinExistence type="predicted"/>
<sequence>MIALSSLLPSSVPNKSEPVNGDFESLFLEIFTEILTFFDSNVLLKKAQVGVGTLLFGVTPDISASVLALDGGVFCHLSYGVGLFVGFEGIDQEIEDYGLNFHIGTIIPALLSAMGGDNMIIWDGVNSIVLLLFCIIFVKFQKDGYAKIWVMPHYGDADSVQRFEVQPHWTFHLLNYYEDDNEQENRL</sequence>
<reference evidence="3" key="1">
    <citation type="journal article" date="2019" name="Gigascience">
        <title>De novo genome assembly of the endangered Acer yangbiense, a plant species with extremely small populations endemic to Yunnan Province, China.</title>
        <authorList>
            <person name="Yang J."/>
            <person name="Wariss H.M."/>
            <person name="Tao L."/>
            <person name="Zhang R."/>
            <person name="Yun Q."/>
            <person name="Hollingsworth P."/>
            <person name="Dao Z."/>
            <person name="Luo G."/>
            <person name="Guo H."/>
            <person name="Ma Y."/>
            <person name="Sun W."/>
        </authorList>
    </citation>
    <scope>NUCLEOTIDE SEQUENCE [LARGE SCALE GENOMIC DNA]</scope>
    <source>
        <strain evidence="3">cv. Malutang</strain>
    </source>
</reference>
<dbReference type="Proteomes" id="UP000323000">
    <property type="component" value="Chromosome 6"/>
</dbReference>
<dbReference type="OrthoDB" id="10640303at2759"/>
<feature type="transmembrane region" description="Helical" evidence="1">
    <location>
        <begin position="120"/>
        <end position="138"/>
    </location>
</feature>
<evidence type="ECO:0000313" key="2">
    <source>
        <dbReference type="EMBL" id="TXG60517.1"/>
    </source>
</evidence>
<keyword evidence="3" id="KW-1185">Reference proteome</keyword>
<evidence type="ECO:0000313" key="3">
    <source>
        <dbReference type="Proteomes" id="UP000323000"/>
    </source>
</evidence>
<dbReference type="EMBL" id="VAHF01000006">
    <property type="protein sequence ID" value="TXG60517.1"/>
    <property type="molecule type" value="Genomic_DNA"/>
</dbReference>
<comment type="caution">
    <text evidence="2">The sequence shown here is derived from an EMBL/GenBank/DDBJ whole genome shotgun (WGS) entry which is preliminary data.</text>
</comment>
<protein>
    <submittedName>
        <fullName evidence="2">Uncharacterized protein</fullName>
    </submittedName>
</protein>
<keyword evidence="1" id="KW-0472">Membrane</keyword>
<name>A0A5C7HTS1_9ROSI</name>
<organism evidence="2 3">
    <name type="scientific">Acer yangbiense</name>
    <dbReference type="NCBI Taxonomy" id="1000413"/>
    <lineage>
        <taxon>Eukaryota</taxon>
        <taxon>Viridiplantae</taxon>
        <taxon>Streptophyta</taxon>
        <taxon>Embryophyta</taxon>
        <taxon>Tracheophyta</taxon>
        <taxon>Spermatophyta</taxon>
        <taxon>Magnoliopsida</taxon>
        <taxon>eudicotyledons</taxon>
        <taxon>Gunneridae</taxon>
        <taxon>Pentapetalae</taxon>
        <taxon>rosids</taxon>
        <taxon>malvids</taxon>
        <taxon>Sapindales</taxon>
        <taxon>Sapindaceae</taxon>
        <taxon>Hippocastanoideae</taxon>
        <taxon>Acereae</taxon>
        <taxon>Acer</taxon>
    </lineage>
</organism>
<gene>
    <name evidence="2" type="ORF">EZV62_015090</name>
</gene>